<dbReference type="EMBL" id="OV121140">
    <property type="protein sequence ID" value="CAH0564778.1"/>
    <property type="molecule type" value="Genomic_DNA"/>
</dbReference>
<feature type="region of interest" description="Disordered" evidence="1">
    <location>
        <begin position="221"/>
        <end position="286"/>
    </location>
</feature>
<protein>
    <recommendedName>
        <fullName evidence="4">Serine/arginine repetitive matrix protein 1</fullName>
    </recommendedName>
</protein>
<keyword evidence="3" id="KW-1185">Reference proteome</keyword>
<dbReference type="OrthoDB" id="6605262at2759"/>
<accession>A0A9P0BI84</accession>
<feature type="compositionally biased region" description="Polar residues" evidence="1">
    <location>
        <begin position="1014"/>
        <end position="1031"/>
    </location>
</feature>
<dbReference type="AlphaFoldDB" id="A0A9P0BI84"/>
<evidence type="ECO:0000313" key="2">
    <source>
        <dbReference type="EMBL" id="CAH0564778.1"/>
    </source>
</evidence>
<proteinExistence type="predicted"/>
<feature type="compositionally biased region" description="Basic and acidic residues" evidence="1">
    <location>
        <begin position="221"/>
        <end position="235"/>
    </location>
</feature>
<evidence type="ECO:0008006" key="4">
    <source>
        <dbReference type="Google" id="ProtNLM"/>
    </source>
</evidence>
<feature type="compositionally biased region" description="Low complexity" evidence="1">
    <location>
        <begin position="992"/>
        <end position="1004"/>
    </location>
</feature>
<feature type="compositionally biased region" description="Basic and acidic residues" evidence="1">
    <location>
        <begin position="794"/>
        <end position="805"/>
    </location>
</feature>
<feature type="compositionally biased region" description="Polar residues" evidence="1">
    <location>
        <begin position="405"/>
        <end position="428"/>
    </location>
</feature>
<feature type="compositionally biased region" description="Basic and acidic residues" evidence="1">
    <location>
        <begin position="355"/>
        <end position="389"/>
    </location>
</feature>
<feature type="compositionally biased region" description="Basic and acidic residues" evidence="1">
    <location>
        <begin position="98"/>
        <end position="119"/>
    </location>
</feature>
<feature type="region of interest" description="Disordered" evidence="1">
    <location>
        <begin position="881"/>
        <end position="907"/>
    </location>
</feature>
<dbReference type="Proteomes" id="UP001154078">
    <property type="component" value="Chromosome 9"/>
</dbReference>
<name>A0A9P0BI84_BRAAE</name>
<feature type="compositionally biased region" description="Polar residues" evidence="1">
    <location>
        <begin position="969"/>
        <end position="985"/>
    </location>
</feature>
<organism evidence="2 3">
    <name type="scientific">Brassicogethes aeneus</name>
    <name type="common">Rape pollen beetle</name>
    <name type="synonym">Meligethes aeneus</name>
    <dbReference type="NCBI Taxonomy" id="1431903"/>
    <lineage>
        <taxon>Eukaryota</taxon>
        <taxon>Metazoa</taxon>
        <taxon>Ecdysozoa</taxon>
        <taxon>Arthropoda</taxon>
        <taxon>Hexapoda</taxon>
        <taxon>Insecta</taxon>
        <taxon>Pterygota</taxon>
        <taxon>Neoptera</taxon>
        <taxon>Endopterygota</taxon>
        <taxon>Coleoptera</taxon>
        <taxon>Polyphaga</taxon>
        <taxon>Cucujiformia</taxon>
        <taxon>Nitidulidae</taxon>
        <taxon>Meligethinae</taxon>
        <taxon>Brassicogethes</taxon>
    </lineage>
</organism>
<feature type="compositionally biased region" description="Basic and acidic residues" evidence="1">
    <location>
        <begin position="598"/>
        <end position="631"/>
    </location>
</feature>
<evidence type="ECO:0000256" key="1">
    <source>
        <dbReference type="SAM" id="MobiDB-lite"/>
    </source>
</evidence>
<feature type="compositionally biased region" description="Low complexity" evidence="1">
    <location>
        <begin position="336"/>
        <end position="346"/>
    </location>
</feature>
<feature type="region of interest" description="Disordered" evidence="1">
    <location>
        <begin position="329"/>
        <end position="436"/>
    </location>
</feature>
<feature type="compositionally biased region" description="Basic and acidic residues" evidence="1">
    <location>
        <begin position="271"/>
        <end position="286"/>
    </location>
</feature>
<feature type="compositionally biased region" description="Polar residues" evidence="1">
    <location>
        <begin position="762"/>
        <end position="779"/>
    </location>
</feature>
<feature type="compositionally biased region" description="Acidic residues" evidence="1">
    <location>
        <begin position="256"/>
        <end position="270"/>
    </location>
</feature>
<feature type="region of interest" description="Disordered" evidence="1">
    <location>
        <begin position="510"/>
        <end position="706"/>
    </location>
</feature>
<sequence>MVVIVFVCDPRGPFPATRTKRVTYSSRIFLKPTSFCTQVEPGETYATTKEEEWVSKKKTEVTNKKQIETRVKRQVVLEDGKVVEDSGPMVTSNTTEDTETHEHHQTELRKLGDEDEDQKALEDGKFQKSGGTLVDKTSTSKWVPVANPDGVVREVKERRVVSREETEEVKETEDVQHLGDITDEQFLSAVSSGRSDLRQVLRSSESGRSLVSTGPRLIRDTTKSNKVVDTEDTRELSSVQADGKIVTETQRTTEHEEVDDDEYPDGLPDQDYEKESSQRFKKTREQEEVDYLANGVNIGHEMRFKTETMEVERRGDGLDEVDFDTLSARVRRRQNNARPQPQPQRYRGIENGSPLDRKDAITRRPLDFDQEEETRKVETSKWLEHHFGSDSRSSNNSTVDEEESTNPAPKTSFFNVTIKSSPQRTESQPLPPPLPVSQNVQTHVQKNSSYAVNHHHHAQVVNGIGGGNSQMYSNNVQRVYSPVEPERDRNHQGYFKGISEWSERRHQENYVTDRRSPLPYHQPVRSASPIIIDHPRRYSPAPDYRNHQKSPIPDYLPPRHSPIPDYRAHSPAPDYTRSLRRSPKREVLVTPTPPQRKRQSERQRQRVVEERTRYDSGYRSRRDDSRERIEEPPPDYSPPSPPPMPSEKKQMQKTRFAADPPKAKSGNIIGQSIRKLVGKIRSASAERKARQRAKRSPSPSYQKGHVIDNNIGHTMERHPPVQRYYLGEDPFAGSIYGRENKYDGVRPVRSSRKPREEDKRSQSTLGRFSKSTSRLANSSVEERNSQTLPRHLSRHEPPVRLERSNKSNSTINVSIINTVSSPRIVNNGPEKPARTYKTNLLRSKSLNVHEDLRNMYTSNPQVNKLEGGSIGLKSPGLISSLNRSPEVSEERYTTRFTSTRNGHSETADPKRVFMSGLKDRAPELFKTLHDDSEQWKAPVKSVTTTRNYNGDIYEPPTRLRDTQVARRGSGSSTDFSETFHTTTRGQDPLRPSVTNTTKSVSKKTIPSKDGRSVETIQSSETRSVTKSSYRGNNEPVKYYETERRYNSSGGNPVVIEVRNYRK</sequence>
<feature type="compositionally biased region" description="Pro residues" evidence="1">
    <location>
        <begin position="634"/>
        <end position="645"/>
    </location>
</feature>
<feature type="region of interest" description="Disordered" evidence="1">
    <location>
        <begin position="962"/>
        <end position="1035"/>
    </location>
</feature>
<reference evidence="2" key="1">
    <citation type="submission" date="2021-12" db="EMBL/GenBank/DDBJ databases">
        <authorList>
            <person name="King R."/>
        </authorList>
    </citation>
    <scope>NUCLEOTIDE SEQUENCE</scope>
</reference>
<gene>
    <name evidence="2" type="ORF">MELIAE_LOCUS13243</name>
</gene>
<feature type="region of interest" description="Disordered" evidence="1">
    <location>
        <begin position="735"/>
        <end position="806"/>
    </location>
</feature>
<evidence type="ECO:0000313" key="3">
    <source>
        <dbReference type="Proteomes" id="UP001154078"/>
    </source>
</evidence>
<feature type="region of interest" description="Disordered" evidence="1">
    <location>
        <begin position="85"/>
        <end position="119"/>
    </location>
</feature>